<evidence type="ECO:0000256" key="5">
    <source>
        <dbReference type="ARBA" id="ARBA00023136"/>
    </source>
</evidence>
<dbReference type="GO" id="GO:0009279">
    <property type="term" value="C:cell outer membrane"/>
    <property type="evidence" value="ECO:0007669"/>
    <property type="project" value="UniProtKB-SubCell"/>
</dbReference>
<keyword evidence="2 7" id="KW-0813">Transport</keyword>
<dbReference type="FunFam" id="2.60.40.1120:FF:000003">
    <property type="entry name" value="Outer membrane protein Omp121"/>
    <property type="match status" value="1"/>
</dbReference>
<comment type="caution">
    <text evidence="9">The sequence shown here is derived from an EMBL/GenBank/DDBJ whole genome shotgun (WGS) entry which is preliminary data.</text>
</comment>
<dbReference type="SUPFAM" id="SSF56935">
    <property type="entry name" value="Porins"/>
    <property type="match status" value="1"/>
</dbReference>
<keyword evidence="10" id="KW-1185">Reference proteome</keyword>
<accession>A0A512RN53</accession>
<dbReference type="NCBIfam" id="TIGR04057">
    <property type="entry name" value="SusC_RagA_signa"/>
    <property type="match status" value="1"/>
</dbReference>
<name>A0A512RN53_9BACT</name>
<dbReference type="InterPro" id="IPR008969">
    <property type="entry name" value="CarboxyPept-like_regulatory"/>
</dbReference>
<dbReference type="Pfam" id="PF07715">
    <property type="entry name" value="Plug"/>
    <property type="match status" value="1"/>
</dbReference>
<dbReference type="InterPro" id="IPR012910">
    <property type="entry name" value="Plug_dom"/>
</dbReference>
<dbReference type="InterPro" id="IPR039426">
    <property type="entry name" value="TonB-dep_rcpt-like"/>
</dbReference>
<dbReference type="OrthoDB" id="1094723at2"/>
<evidence type="ECO:0000256" key="3">
    <source>
        <dbReference type="ARBA" id="ARBA00022452"/>
    </source>
</evidence>
<dbReference type="PROSITE" id="PS52016">
    <property type="entry name" value="TONB_DEPENDENT_REC_3"/>
    <property type="match status" value="1"/>
</dbReference>
<dbReference type="Gene3D" id="2.170.130.10">
    <property type="entry name" value="TonB-dependent receptor, plug domain"/>
    <property type="match status" value="1"/>
</dbReference>
<reference evidence="9 10" key="1">
    <citation type="submission" date="2019-07" db="EMBL/GenBank/DDBJ databases">
        <title>Whole genome shotgun sequence of Chitinophaga cymbidii NBRC 109752.</title>
        <authorList>
            <person name="Hosoyama A."/>
            <person name="Uohara A."/>
            <person name="Ohji S."/>
            <person name="Ichikawa N."/>
        </authorList>
    </citation>
    <scope>NUCLEOTIDE SEQUENCE [LARGE SCALE GENOMIC DNA]</scope>
    <source>
        <strain evidence="9 10">NBRC 109752</strain>
    </source>
</reference>
<proteinExistence type="inferred from homology"/>
<dbReference type="AlphaFoldDB" id="A0A512RN53"/>
<keyword evidence="6 7" id="KW-0998">Cell outer membrane</keyword>
<dbReference type="SUPFAM" id="SSF49464">
    <property type="entry name" value="Carboxypeptidase regulatory domain-like"/>
    <property type="match status" value="1"/>
</dbReference>
<gene>
    <name evidence="9" type="ORF">CCY01nite_33590</name>
</gene>
<dbReference type="Gene3D" id="2.60.40.1120">
    <property type="entry name" value="Carboxypeptidase-like, regulatory domain"/>
    <property type="match status" value="1"/>
</dbReference>
<dbReference type="EMBL" id="BKAU01000004">
    <property type="protein sequence ID" value="GEP97099.1"/>
    <property type="molecule type" value="Genomic_DNA"/>
</dbReference>
<dbReference type="Pfam" id="PF13715">
    <property type="entry name" value="CarbopepD_reg_2"/>
    <property type="match status" value="1"/>
</dbReference>
<feature type="domain" description="TonB-dependent receptor plug" evidence="8">
    <location>
        <begin position="248"/>
        <end position="373"/>
    </location>
</feature>
<evidence type="ECO:0000259" key="8">
    <source>
        <dbReference type="Pfam" id="PF07715"/>
    </source>
</evidence>
<evidence type="ECO:0000313" key="9">
    <source>
        <dbReference type="EMBL" id="GEP97099.1"/>
    </source>
</evidence>
<dbReference type="Gene3D" id="2.40.170.20">
    <property type="entry name" value="TonB-dependent receptor, beta-barrel domain"/>
    <property type="match status" value="1"/>
</dbReference>
<evidence type="ECO:0000256" key="6">
    <source>
        <dbReference type="ARBA" id="ARBA00023237"/>
    </source>
</evidence>
<dbReference type="InterPro" id="IPR037066">
    <property type="entry name" value="Plug_dom_sf"/>
</dbReference>
<comment type="similarity">
    <text evidence="7">Belongs to the TonB-dependent receptor family.</text>
</comment>
<comment type="subcellular location">
    <subcellularLocation>
        <location evidence="1 7">Cell outer membrane</location>
        <topology evidence="1 7">Multi-pass membrane protein</topology>
    </subcellularLocation>
</comment>
<dbReference type="InterPro" id="IPR023996">
    <property type="entry name" value="TonB-dep_OMP_SusC/RagA"/>
</dbReference>
<dbReference type="NCBIfam" id="TIGR04056">
    <property type="entry name" value="OMP_RagA_SusC"/>
    <property type="match status" value="1"/>
</dbReference>
<evidence type="ECO:0000256" key="1">
    <source>
        <dbReference type="ARBA" id="ARBA00004571"/>
    </source>
</evidence>
<evidence type="ECO:0000256" key="4">
    <source>
        <dbReference type="ARBA" id="ARBA00022692"/>
    </source>
</evidence>
<protein>
    <submittedName>
        <fullName evidence="9">SusC/RagA family TonB-linked outer membrane protein</fullName>
    </submittedName>
</protein>
<evidence type="ECO:0000256" key="7">
    <source>
        <dbReference type="PROSITE-ProRule" id="PRU01360"/>
    </source>
</evidence>
<keyword evidence="5 7" id="KW-0472">Membrane</keyword>
<dbReference type="Proteomes" id="UP000321436">
    <property type="component" value="Unassembled WGS sequence"/>
</dbReference>
<dbReference type="InterPro" id="IPR023997">
    <property type="entry name" value="TonB-dep_OMP_SusC/RagA_CS"/>
</dbReference>
<dbReference type="RefSeq" id="WP_146864348.1">
    <property type="nucleotide sequence ID" value="NZ_BKAU01000004.1"/>
</dbReference>
<keyword evidence="3 7" id="KW-1134">Transmembrane beta strand</keyword>
<evidence type="ECO:0000313" key="10">
    <source>
        <dbReference type="Proteomes" id="UP000321436"/>
    </source>
</evidence>
<sequence>MVEIYAGRLCGSLALALLTGLVYPLKTSAARVSQGQLTMVQREVPSEGRKVPLKSVLAELEQLYEVRINYTGNTINGITTQRPAAKVNAEKLIDYLSNFLRPLGLDVEQAAQDHFIIYKKERRHQPAEKQPEAAAIPDQPATGTQQLHLESVTQQQPSVSGQITDESGVPLPGVTIVVKGTFNGAKTDENGRYTLRNVPPNATLVFSYIGYKTQEVKVNTRKSIDVKLLTDVQSMKDFVVNGYQKLNKESYTGSAIVITGEEIKRFNPQNILASIQAYDPSFRIIENNMAGSNPNALPTINVRGATSMPTGDPQLLSRNDLAQITNLPMFMLDGYQVGIQTIYDLDANRIEAITLLKDAAATAIYGSRASNGVVIIRTKQPKEGALEVYYNYELNVTTPDLTAYSVLNASEKLEYERLAGLYTSNGLDSQDDLEKQYFDKRRNVLSGVNTYWLAQPLATDFGHKHSVSLQGGSPSLRYGVDARYQTNNGVMKGSGRDRYSLSTSLAYNLQNNKLLFRNAFTISQVNGRESNYGGFEKYVRMNPYYPKTDSSGRIMKEVGQWRYRDGVDRVSGNPVNAPVFNPLYEATIGSFDKNEYLEFMDAFSAEYNPSAAWRIHGTISLTKRKQVADKFVSPLSNEFWHYSTADLKDRGKYYYKSEDFTQVDGNLTVNYNKSFANAHFLNFSLGTNIQASKFTGREFVAEGFTNDRFTDVSFARRYERDKAPTGSISEDRLIGAFLSFNYSWQNRFLMDGTVRVDGSSKFGSESRMAPFWSYGIGWNLHNEKMFRNTIFNQLRIKATTGLTGDISFPAYLSNTTYTYYTNDWYSTGVGTVFAAYGNSRLQWQRTQNYDLSLEASMFKDRLYISPRYYHKLTKDLLTDINVPPSTGFSQYKENLGEMVNKGFEVYFRANVLRGRDWSFNLNANFGHNTNVITRISDALKNFNDEVDKLQQGDSSLRTRPLLRYQEGQSLNTIYAVKSLGIDPENGREIFLNSDGTTTYTYDVRNTVPVGDQTPKLDGYFGGSFVYKNFVLEFSFYTRLGGDIYNQTLIDRVENADPRYNVDSRVLAERWRQPGDHTFYKDIADLSFTRTTSRFVQRENRVEFKSVYMSYEPPAKLYKRLKMKNLRFALNMNDLAYWSSIQVERGINYPFARSFTFSISTRF</sequence>
<dbReference type="InterPro" id="IPR036942">
    <property type="entry name" value="Beta-barrel_TonB_sf"/>
</dbReference>
<keyword evidence="4 7" id="KW-0812">Transmembrane</keyword>
<organism evidence="9 10">
    <name type="scientific">Chitinophaga cymbidii</name>
    <dbReference type="NCBI Taxonomy" id="1096750"/>
    <lineage>
        <taxon>Bacteria</taxon>
        <taxon>Pseudomonadati</taxon>
        <taxon>Bacteroidota</taxon>
        <taxon>Chitinophagia</taxon>
        <taxon>Chitinophagales</taxon>
        <taxon>Chitinophagaceae</taxon>
        <taxon>Chitinophaga</taxon>
    </lineage>
</organism>
<evidence type="ECO:0000256" key="2">
    <source>
        <dbReference type="ARBA" id="ARBA00022448"/>
    </source>
</evidence>